<evidence type="ECO:0000256" key="1">
    <source>
        <dbReference type="ARBA" id="ARBA00004496"/>
    </source>
</evidence>
<dbReference type="PANTHER" id="PTHR14344">
    <property type="entry name" value="WD REPEAT PROTEIN"/>
    <property type="match status" value="1"/>
</dbReference>
<dbReference type="PANTHER" id="PTHR14344:SF3">
    <property type="entry name" value="WD REPEAT-CONTAINING PROTEIN 6"/>
    <property type="match status" value="1"/>
</dbReference>
<keyword evidence="9" id="KW-1185">Reference proteome</keyword>
<dbReference type="SMART" id="SM00320">
    <property type="entry name" value="WD40"/>
    <property type="match status" value="4"/>
</dbReference>
<evidence type="ECO:0000313" key="9">
    <source>
        <dbReference type="Proteomes" id="UP001608902"/>
    </source>
</evidence>
<evidence type="ECO:0000256" key="4">
    <source>
        <dbReference type="ARBA" id="ARBA00022694"/>
    </source>
</evidence>
<dbReference type="InterPro" id="IPR001680">
    <property type="entry name" value="WD40_rpt"/>
</dbReference>
<evidence type="ECO:0000256" key="6">
    <source>
        <dbReference type="ARBA" id="ARBA00038255"/>
    </source>
</evidence>
<sequence length="956" mass="105695">MTLLFAPALSICHAKESEEDVPLILIGYGSNVDVFTLKSDESVLHFVEAFKVFAERGSLVYGIVKIFGTDAYLVYGEKSLSFLCFPRCKQLKQKIITLHHWILSASSLTEQEIAVLLMNNTVMRYRIFWNDCPCSAQVEQYSVIHCSPSAVLLHSILDGCSWADLRSITGTVFGEILISHPGRSTEVEHRLVGHKGMIFGLHICGKILFSISDDRSLRMWSLEDYCELDEVYGHSSRPFAICGGPLKTLFTAEHSGAVCFWSYTTSSLHLCEKITIGRGAIRSLQFVGPCHLILGTETGFVGTVRMPIASQPSNLISRFSPSPGVSSFVSVSPETTYFLDCKGYFGCSNSELSRIQTSEEYQRLSLSPDGRFLCAFSAHNYMLYSVLEKRILCENSIRSGLISSVLLTDFHVFIHFSNTVIHFAIVEGDLQKCQTLTVCKKDKITAAVHVKKGFFIGTRTGSILALSSEGITAEQKNCHGTDGISDLWWNANQPLLLYSLGRDGNLSLWRILVINGNLSIVELTHTPPSIFCDMEWPAKFHFFAKKLYISGFHGSNFLLVDVDSGHCLCSVECGGGHRVWQLSFNELSGLLTDANQEFARLQFISKGALECYDIYLHSLKIIKPNAHTSTMSAVVVVESNSLKTCIVTAGYDTFVVLTCVDVSGSTLTTHHSKIHTSSVHALSVCGNFVLSAGGKSETILHKYADGKLTTISSMKLKGDCRIVSVQLLYYSRHLYYVASCSDSRLMICEMKDDLHGTNKHCALLASQDVCCTKLSCVSNSRTLYVIAVSTSGLVLRWIFCGEELPSMLIASEKEVEAVGLSAVHSVLNNDCLLLVVGSESGRITVLEWKDCERQGRIMAYNQWHSAACCDLRLFLNDDRAFIVSLGADCRLALFAYESVKKKIDFLRAITVSVGDPLSLALYKSNDDERMNAVVAGSSIQTCFGGVCSRILHWYFI</sequence>
<comment type="subcellular location">
    <subcellularLocation>
        <location evidence="1">Cytoplasm</location>
    </subcellularLocation>
</comment>
<keyword evidence="3" id="KW-0853">WD repeat</keyword>
<evidence type="ECO:0000256" key="2">
    <source>
        <dbReference type="ARBA" id="ARBA00022490"/>
    </source>
</evidence>
<dbReference type="AlphaFoldDB" id="A0ABD6E653"/>
<dbReference type="GO" id="GO:0005737">
    <property type="term" value="C:cytoplasm"/>
    <property type="evidence" value="ECO:0007669"/>
    <property type="project" value="UniProtKB-SubCell"/>
</dbReference>
<dbReference type="Gene3D" id="2.130.10.10">
    <property type="entry name" value="YVTN repeat-like/Quinoprotein amine dehydrogenase"/>
    <property type="match status" value="3"/>
</dbReference>
<keyword evidence="4" id="KW-0819">tRNA processing</keyword>
<reference evidence="8 9" key="1">
    <citation type="submission" date="2024-08" db="EMBL/GenBank/DDBJ databases">
        <title>Gnathostoma spinigerum genome.</title>
        <authorList>
            <person name="Gonzalez-Bertolin B."/>
            <person name="Monzon S."/>
            <person name="Zaballos A."/>
            <person name="Jimenez P."/>
            <person name="Dekumyoy P."/>
            <person name="Varona S."/>
            <person name="Cuesta I."/>
            <person name="Sumanam S."/>
            <person name="Adisakwattana P."/>
            <person name="Gasser R.B."/>
            <person name="Hernandez-Gonzalez A."/>
            <person name="Young N.D."/>
            <person name="Perteguer M.J."/>
        </authorList>
    </citation>
    <scope>NUCLEOTIDE SEQUENCE [LARGE SCALE GENOMIC DNA]</scope>
    <source>
        <strain evidence="8">AL3</strain>
        <tissue evidence="8">Liver</tissue>
    </source>
</reference>
<dbReference type="GO" id="GO:0008033">
    <property type="term" value="P:tRNA processing"/>
    <property type="evidence" value="ECO:0007669"/>
    <property type="project" value="UniProtKB-KW"/>
</dbReference>
<protein>
    <recommendedName>
        <fullName evidence="7">tRNA (34-2'-O)-methyltransferase regulator WDR6</fullName>
    </recommendedName>
</protein>
<dbReference type="InterPro" id="IPR051973">
    <property type="entry name" value="tRNA_Anticodon_Mtase-Reg"/>
</dbReference>
<gene>
    <name evidence="8" type="ORF">AB6A40_002269</name>
</gene>
<evidence type="ECO:0000256" key="3">
    <source>
        <dbReference type="ARBA" id="ARBA00022574"/>
    </source>
</evidence>
<name>A0ABD6E653_9BILA</name>
<dbReference type="InterPro" id="IPR015943">
    <property type="entry name" value="WD40/YVTN_repeat-like_dom_sf"/>
</dbReference>
<dbReference type="EMBL" id="JBGFUD010000977">
    <property type="protein sequence ID" value="MFH4975560.1"/>
    <property type="molecule type" value="Genomic_DNA"/>
</dbReference>
<keyword evidence="5" id="KW-0677">Repeat</keyword>
<accession>A0ABD6E653</accession>
<dbReference type="Proteomes" id="UP001608902">
    <property type="component" value="Unassembled WGS sequence"/>
</dbReference>
<evidence type="ECO:0000256" key="7">
    <source>
        <dbReference type="ARBA" id="ARBA00040154"/>
    </source>
</evidence>
<comment type="caution">
    <text evidence="8">The sequence shown here is derived from an EMBL/GenBank/DDBJ whole genome shotgun (WGS) entry which is preliminary data.</text>
</comment>
<evidence type="ECO:0000256" key="5">
    <source>
        <dbReference type="ARBA" id="ARBA00022737"/>
    </source>
</evidence>
<dbReference type="SUPFAM" id="SSF50978">
    <property type="entry name" value="WD40 repeat-like"/>
    <property type="match status" value="2"/>
</dbReference>
<dbReference type="InterPro" id="IPR036322">
    <property type="entry name" value="WD40_repeat_dom_sf"/>
</dbReference>
<evidence type="ECO:0000313" key="8">
    <source>
        <dbReference type="EMBL" id="MFH4975560.1"/>
    </source>
</evidence>
<keyword evidence="2" id="KW-0963">Cytoplasm</keyword>
<proteinExistence type="inferred from homology"/>
<comment type="similarity">
    <text evidence="6">Belongs to the WD repeat WDR6 family.</text>
</comment>
<organism evidence="8 9">
    <name type="scientific">Gnathostoma spinigerum</name>
    <dbReference type="NCBI Taxonomy" id="75299"/>
    <lineage>
        <taxon>Eukaryota</taxon>
        <taxon>Metazoa</taxon>
        <taxon>Ecdysozoa</taxon>
        <taxon>Nematoda</taxon>
        <taxon>Chromadorea</taxon>
        <taxon>Rhabditida</taxon>
        <taxon>Spirurina</taxon>
        <taxon>Gnathostomatomorpha</taxon>
        <taxon>Gnathostomatoidea</taxon>
        <taxon>Gnathostomatidae</taxon>
        <taxon>Gnathostoma</taxon>
    </lineage>
</organism>